<gene>
    <name evidence="2" type="ORF">Fadolivirus_1_944</name>
</gene>
<keyword evidence="1" id="KW-1133">Transmembrane helix</keyword>
<dbReference type="EMBL" id="MT418680">
    <property type="protein sequence ID" value="QKF94402.1"/>
    <property type="molecule type" value="Genomic_DNA"/>
</dbReference>
<keyword evidence="1" id="KW-0472">Membrane</keyword>
<accession>A0A7D3R1D0</accession>
<feature type="transmembrane region" description="Helical" evidence="1">
    <location>
        <begin position="197"/>
        <end position="214"/>
    </location>
</feature>
<keyword evidence="1" id="KW-0812">Transmembrane</keyword>
<protein>
    <submittedName>
        <fullName evidence="2">Uncharacterized protein</fullName>
    </submittedName>
</protein>
<organism evidence="2 3">
    <name type="scientific">Fadolivirus FV1/VV64</name>
    <dbReference type="NCBI Taxonomy" id="3070911"/>
    <lineage>
        <taxon>Viruses</taxon>
        <taxon>Varidnaviria</taxon>
        <taxon>Bamfordvirae</taxon>
        <taxon>Nucleocytoviricota</taxon>
        <taxon>Megaviricetes</taxon>
        <taxon>Imitervirales</taxon>
        <taxon>Mimiviridae</taxon>
        <taxon>Klosneuvirinae</taxon>
        <taxon>Fadolivirus</taxon>
        <taxon>Fadolivirus algeromassiliense</taxon>
    </lineage>
</organism>
<keyword evidence="3" id="KW-1185">Reference proteome</keyword>
<proteinExistence type="predicted"/>
<name>A0A7D3R1D0_9VIRU</name>
<evidence type="ECO:0000313" key="2">
    <source>
        <dbReference type="EMBL" id="QKF94402.1"/>
    </source>
</evidence>
<dbReference type="Proteomes" id="UP001162001">
    <property type="component" value="Segment"/>
</dbReference>
<reference evidence="2 3" key="1">
    <citation type="submission" date="2020-04" db="EMBL/GenBank/DDBJ databases">
        <title>Advantages and limits of metagenomic assembly and binning of a giant virus.</title>
        <authorList>
            <person name="Schulz F."/>
            <person name="Andreani J."/>
            <person name="Francis R."/>
            <person name="Boudjemaa H."/>
            <person name="Bou Khalil J.Y."/>
            <person name="Lee J."/>
            <person name="La Scola B."/>
            <person name="Woyke T."/>
        </authorList>
    </citation>
    <scope>NUCLEOTIDE SEQUENCE [LARGE SCALE GENOMIC DNA]</scope>
    <source>
        <strain evidence="2 3">FV1/VV64</strain>
    </source>
</reference>
<evidence type="ECO:0000256" key="1">
    <source>
        <dbReference type="SAM" id="Phobius"/>
    </source>
</evidence>
<evidence type="ECO:0000313" key="3">
    <source>
        <dbReference type="Proteomes" id="UP001162001"/>
    </source>
</evidence>
<sequence>MESINKLLNTKPLYSNDLVLHKLDSSNEEFEMNSALFYMSYCLNKFISFTIYKIHNNKLVLMDNEFYNSNVLYGCLINISQYSIKSKLNKYTEYYLLFFEVDYDIKNRNINCQITNNNEMIVISQIPINCIFNLKNILNDKIKNDNINIVDLRPQPICNSDISSTNTQKVKVVKNKQKNIVNNNIVIKGTIKNNNKLMNYVVCIGGIIGISYILKHYLFKT</sequence>